<evidence type="ECO:0000256" key="5">
    <source>
        <dbReference type="ARBA" id="ARBA00022692"/>
    </source>
</evidence>
<evidence type="ECO:0000313" key="16">
    <source>
        <dbReference type="Proteomes" id="UP001163046"/>
    </source>
</evidence>
<dbReference type="Pfam" id="PF00153">
    <property type="entry name" value="Mito_carr"/>
    <property type="match status" value="1"/>
</dbReference>
<name>A0A9X0CIK8_9CNID</name>
<dbReference type="PROSITE" id="PS50920">
    <property type="entry name" value="SOLCAR"/>
    <property type="match status" value="1"/>
</dbReference>
<evidence type="ECO:0000256" key="9">
    <source>
        <dbReference type="ARBA" id="ARBA00037061"/>
    </source>
</evidence>
<keyword evidence="5 13" id="KW-0812">Transmembrane</keyword>
<comment type="similarity">
    <text evidence="2 14">Belongs to the mitochondrial carrier (TC 2.A.29) family.</text>
</comment>
<evidence type="ECO:0000256" key="13">
    <source>
        <dbReference type="PROSITE-ProRule" id="PRU00282"/>
    </source>
</evidence>
<sequence>MEDSEYESLPTEKVTVHLAAGALAGVMEHCVMYPVDCVKTRMQSLRPHPNAVYKSMHHALTSMVKKEGLFTPLRGINVVALGAGPAHALYFSTYEAAKKFINGNQTVYNPVSHGRYSLAMKLI</sequence>
<keyword evidence="7" id="KW-0496">Mitochondrion</keyword>
<evidence type="ECO:0000256" key="10">
    <source>
        <dbReference type="ARBA" id="ARBA00040418"/>
    </source>
</evidence>
<gene>
    <name evidence="15" type="ORF">OS493_040484</name>
</gene>
<dbReference type="GO" id="GO:0048250">
    <property type="term" value="P:iron import into the mitochondrion"/>
    <property type="evidence" value="ECO:0007669"/>
    <property type="project" value="TreeGrafter"/>
</dbReference>
<keyword evidence="6" id="KW-1133">Transmembrane helix</keyword>
<comment type="subcellular location">
    <subcellularLocation>
        <location evidence="1">Mitochondrion membrane</location>
        <topology evidence="1">Multi-pass membrane protein</topology>
    </subcellularLocation>
</comment>
<dbReference type="EMBL" id="MU827691">
    <property type="protein sequence ID" value="KAJ7343693.1"/>
    <property type="molecule type" value="Genomic_DNA"/>
</dbReference>
<keyword evidence="4" id="KW-0410">Iron transport</keyword>
<protein>
    <recommendedName>
        <fullName evidence="10">Mitoferrin-1</fullName>
    </recommendedName>
    <alternativeName>
        <fullName evidence="11">Mitochondrial iron transporter 1</fullName>
    </alternativeName>
    <alternativeName>
        <fullName evidence="12">Solute carrier family 25 member 37</fullName>
    </alternativeName>
</protein>
<evidence type="ECO:0000256" key="7">
    <source>
        <dbReference type="ARBA" id="ARBA00023128"/>
    </source>
</evidence>
<accession>A0A9X0CIK8</accession>
<dbReference type="InterPro" id="IPR018108">
    <property type="entry name" value="MCP_transmembrane"/>
</dbReference>
<comment type="caution">
    <text evidence="15">The sequence shown here is derived from an EMBL/GenBank/DDBJ whole genome shotgun (WGS) entry which is preliminary data.</text>
</comment>
<evidence type="ECO:0000256" key="8">
    <source>
        <dbReference type="ARBA" id="ARBA00023136"/>
    </source>
</evidence>
<dbReference type="PANTHER" id="PTHR45758:SF4">
    <property type="entry name" value="MITOFERRIN-1"/>
    <property type="match status" value="1"/>
</dbReference>
<keyword evidence="4" id="KW-0408">Iron</keyword>
<dbReference type="InterPro" id="IPR023395">
    <property type="entry name" value="MCP_dom_sf"/>
</dbReference>
<evidence type="ECO:0000256" key="1">
    <source>
        <dbReference type="ARBA" id="ARBA00004225"/>
    </source>
</evidence>
<organism evidence="15 16">
    <name type="scientific">Desmophyllum pertusum</name>
    <dbReference type="NCBI Taxonomy" id="174260"/>
    <lineage>
        <taxon>Eukaryota</taxon>
        <taxon>Metazoa</taxon>
        <taxon>Cnidaria</taxon>
        <taxon>Anthozoa</taxon>
        <taxon>Hexacorallia</taxon>
        <taxon>Scleractinia</taxon>
        <taxon>Caryophylliina</taxon>
        <taxon>Caryophylliidae</taxon>
        <taxon>Desmophyllum</taxon>
    </lineage>
</organism>
<dbReference type="PANTHER" id="PTHR45758">
    <property type="entry name" value="MITOFERRIN-1-RELATED"/>
    <property type="match status" value="1"/>
</dbReference>
<keyword evidence="16" id="KW-1185">Reference proteome</keyword>
<dbReference type="Gene3D" id="1.50.40.10">
    <property type="entry name" value="Mitochondrial carrier domain"/>
    <property type="match status" value="1"/>
</dbReference>
<dbReference type="AlphaFoldDB" id="A0A9X0CIK8"/>
<proteinExistence type="inferred from homology"/>
<dbReference type="Proteomes" id="UP001163046">
    <property type="component" value="Unassembled WGS sequence"/>
</dbReference>
<dbReference type="SUPFAM" id="SSF103506">
    <property type="entry name" value="Mitochondrial carrier"/>
    <property type="match status" value="1"/>
</dbReference>
<reference evidence="15" key="1">
    <citation type="submission" date="2023-01" db="EMBL/GenBank/DDBJ databases">
        <title>Genome assembly of the deep-sea coral Lophelia pertusa.</title>
        <authorList>
            <person name="Herrera S."/>
            <person name="Cordes E."/>
        </authorList>
    </citation>
    <scope>NUCLEOTIDE SEQUENCE</scope>
    <source>
        <strain evidence="15">USNM1676648</strain>
        <tissue evidence="15">Polyp</tissue>
    </source>
</reference>
<keyword evidence="4" id="KW-0406">Ion transport</keyword>
<evidence type="ECO:0000256" key="14">
    <source>
        <dbReference type="RuleBase" id="RU000488"/>
    </source>
</evidence>
<feature type="repeat" description="Solcar" evidence="13">
    <location>
        <begin position="12"/>
        <end position="100"/>
    </location>
</feature>
<dbReference type="OrthoDB" id="43906at2759"/>
<dbReference type="GO" id="GO:0015093">
    <property type="term" value="F:ferrous iron transmembrane transporter activity"/>
    <property type="evidence" value="ECO:0007669"/>
    <property type="project" value="TreeGrafter"/>
</dbReference>
<evidence type="ECO:0000256" key="12">
    <source>
        <dbReference type="ARBA" id="ARBA00041894"/>
    </source>
</evidence>
<comment type="function">
    <text evidence="9">Mitochondrial iron transporter that specifically mediates iron uptake in developing erythroid cells, thereby playing an essential role in heme biosynthesis.</text>
</comment>
<evidence type="ECO:0000256" key="6">
    <source>
        <dbReference type="ARBA" id="ARBA00022989"/>
    </source>
</evidence>
<keyword evidence="3 14" id="KW-0813">Transport</keyword>
<dbReference type="GO" id="GO:0031966">
    <property type="term" value="C:mitochondrial membrane"/>
    <property type="evidence" value="ECO:0007669"/>
    <property type="project" value="UniProtKB-SubCell"/>
</dbReference>
<evidence type="ECO:0000256" key="11">
    <source>
        <dbReference type="ARBA" id="ARBA00041873"/>
    </source>
</evidence>
<evidence type="ECO:0000256" key="4">
    <source>
        <dbReference type="ARBA" id="ARBA00022496"/>
    </source>
</evidence>
<evidence type="ECO:0000256" key="3">
    <source>
        <dbReference type="ARBA" id="ARBA00022448"/>
    </source>
</evidence>
<evidence type="ECO:0000256" key="2">
    <source>
        <dbReference type="ARBA" id="ARBA00006375"/>
    </source>
</evidence>
<evidence type="ECO:0000313" key="15">
    <source>
        <dbReference type="EMBL" id="KAJ7343693.1"/>
    </source>
</evidence>
<keyword evidence="8 13" id="KW-0472">Membrane</keyword>